<dbReference type="RefSeq" id="WP_181919308.1">
    <property type="nucleotide sequence ID" value="NZ_NFZV01000006.1"/>
</dbReference>
<feature type="transmembrane region" description="Helical" evidence="7">
    <location>
        <begin position="330"/>
        <end position="356"/>
    </location>
</feature>
<accession>A0A3E0WWK5</accession>
<keyword evidence="2" id="KW-0813">Transport</keyword>
<keyword evidence="5 7" id="KW-0472">Membrane</keyword>
<evidence type="ECO:0000313" key="9">
    <source>
        <dbReference type="EMBL" id="RFA37380.1"/>
    </source>
</evidence>
<feature type="transmembrane region" description="Helical" evidence="7">
    <location>
        <begin position="185"/>
        <end position="204"/>
    </location>
</feature>
<evidence type="ECO:0000256" key="5">
    <source>
        <dbReference type="ARBA" id="ARBA00023136"/>
    </source>
</evidence>
<feature type="transmembrane region" description="Helical" evidence="7">
    <location>
        <begin position="465"/>
        <end position="487"/>
    </location>
</feature>
<dbReference type="NCBIfam" id="TIGR00901">
    <property type="entry name" value="2A0125"/>
    <property type="match status" value="1"/>
</dbReference>
<dbReference type="InterPro" id="IPR004752">
    <property type="entry name" value="AmpG_permease/AT-1"/>
</dbReference>
<dbReference type="AlphaFoldDB" id="A0A3E0WWK5"/>
<feature type="transmembrane region" description="Helical" evidence="7">
    <location>
        <begin position="400"/>
        <end position="426"/>
    </location>
</feature>
<dbReference type="GO" id="GO:0016020">
    <property type="term" value="C:membrane"/>
    <property type="evidence" value="ECO:0007669"/>
    <property type="project" value="UniProtKB-SubCell"/>
</dbReference>
<feature type="transmembrane region" description="Helical" evidence="7">
    <location>
        <begin position="21"/>
        <end position="46"/>
    </location>
</feature>
<feature type="transmembrane region" description="Helical" evidence="7">
    <location>
        <begin position="243"/>
        <end position="276"/>
    </location>
</feature>
<protein>
    <submittedName>
        <fullName evidence="9">AmpG family muropeptide MFS transporter</fullName>
    </submittedName>
</protein>
<dbReference type="Proteomes" id="UP000256763">
    <property type="component" value="Unassembled WGS sequence"/>
</dbReference>
<feature type="transmembrane region" description="Helical" evidence="7">
    <location>
        <begin position="438"/>
        <end position="459"/>
    </location>
</feature>
<feature type="transmembrane region" description="Helical" evidence="7">
    <location>
        <begin position="119"/>
        <end position="143"/>
    </location>
</feature>
<dbReference type="PROSITE" id="PS50850">
    <property type="entry name" value="MFS"/>
    <property type="match status" value="1"/>
</dbReference>
<reference evidence="10" key="1">
    <citation type="submission" date="2017-05" db="EMBL/GenBank/DDBJ databases">
        <authorList>
            <person name="Sharma S."/>
            <person name="Sidhu C."/>
            <person name="Pinnaka A.K."/>
        </authorList>
    </citation>
    <scope>NUCLEOTIDE SEQUENCE [LARGE SCALE GENOMIC DNA]</scope>
    <source>
        <strain evidence="10">AK93</strain>
    </source>
</reference>
<comment type="subcellular location">
    <subcellularLocation>
        <location evidence="1">Membrane</location>
        <topology evidence="1">Multi-pass membrane protein</topology>
    </subcellularLocation>
</comment>
<dbReference type="EMBL" id="NFZW01000007">
    <property type="protein sequence ID" value="RFA37380.1"/>
    <property type="molecule type" value="Genomic_DNA"/>
</dbReference>
<keyword evidence="10" id="KW-1185">Reference proteome</keyword>
<feature type="domain" description="Major facilitator superfamily (MFS) profile" evidence="8">
    <location>
        <begin position="21"/>
        <end position="491"/>
    </location>
</feature>
<dbReference type="PANTHER" id="PTHR12778:SF10">
    <property type="entry name" value="MAJOR FACILITATOR SUPERFAMILY DOMAIN-CONTAINING PROTEIN 3"/>
    <property type="match status" value="1"/>
</dbReference>
<dbReference type="GO" id="GO:0022857">
    <property type="term" value="F:transmembrane transporter activity"/>
    <property type="evidence" value="ECO:0007669"/>
    <property type="project" value="InterPro"/>
</dbReference>
<evidence type="ECO:0000259" key="8">
    <source>
        <dbReference type="PROSITE" id="PS50850"/>
    </source>
</evidence>
<evidence type="ECO:0000256" key="3">
    <source>
        <dbReference type="ARBA" id="ARBA00022692"/>
    </source>
</evidence>
<evidence type="ECO:0000256" key="7">
    <source>
        <dbReference type="SAM" id="Phobius"/>
    </source>
</evidence>
<feature type="transmembrane region" description="Helical" evidence="7">
    <location>
        <begin position="52"/>
        <end position="73"/>
    </location>
</feature>
<evidence type="ECO:0000313" key="10">
    <source>
        <dbReference type="Proteomes" id="UP000256763"/>
    </source>
</evidence>
<keyword evidence="3 7" id="KW-0812">Transmembrane</keyword>
<dbReference type="PANTHER" id="PTHR12778">
    <property type="entry name" value="SOLUTE CARRIER FAMILY 33 ACETYL-COA TRANSPORTER -RELATED"/>
    <property type="match status" value="1"/>
</dbReference>
<feature type="transmembrane region" description="Helical" evidence="7">
    <location>
        <begin position="155"/>
        <end position="179"/>
    </location>
</feature>
<name>A0A3E0WWK5_9GAMM</name>
<dbReference type="InterPro" id="IPR036259">
    <property type="entry name" value="MFS_trans_sf"/>
</dbReference>
<dbReference type="InterPro" id="IPR020846">
    <property type="entry name" value="MFS_dom"/>
</dbReference>
<evidence type="ECO:0000256" key="6">
    <source>
        <dbReference type="SAM" id="MobiDB-lite"/>
    </source>
</evidence>
<feature type="region of interest" description="Disordered" evidence="6">
    <location>
        <begin position="496"/>
        <end position="515"/>
    </location>
</feature>
<dbReference type="Pfam" id="PF07690">
    <property type="entry name" value="MFS_1"/>
    <property type="match status" value="1"/>
</dbReference>
<dbReference type="Gene3D" id="1.20.1250.20">
    <property type="entry name" value="MFS general substrate transporter like domains"/>
    <property type="match status" value="2"/>
</dbReference>
<gene>
    <name evidence="9" type="ORF">CAL65_08745</name>
</gene>
<evidence type="ECO:0000256" key="2">
    <source>
        <dbReference type="ARBA" id="ARBA00022448"/>
    </source>
</evidence>
<sequence length="515" mass="55169">MIKDTPSHSWYTALTVYLRAPVLTMLFLGFSAGLPFLLVFSTLTAWLRTEDISRTAIGFFSWIGITYSIKFLWAPVIDKLRLPALTPMLGQRRSWIVAGQLLIAGGLAGMAMANPNDHLGWIVLLALVVAFGSATQDVAIDAFRIESAPEDMQAAAAASYVAGYRIAILTSGAGALFIADQVSWTVAYFTMAVLMSIGLFTVLVRPEPTRQINRLSIAVEQEQVQRFLNRYPSLNKRLQRIGAWLIAAVYCPLLDFFTRYGLTALVLLLLIGLYRISDIGMAAMAQPLYIDLGFSLTQIGVVTSIYGLAMTLVGGALGGVLVIRFGIGRMLVIGAIATAATNLLFALLAVVVPAMLDPAFAMAALTSPVLTLPEVTAPALTARELVLPGDPPPFVITPQVAMLMLTISGDNLANGFASAVFIAFLSRLTSQAYTATQYALFSSLMTLPGKFLSGFSGIIADTFGYPWFFILVSIAGIPAVLLTLWYAMSRLSDKPVATPTSAGTGIGKPSKPAET</sequence>
<feature type="transmembrane region" description="Helical" evidence="7">
    <location>
        <begin position="296"/>
        <end position="323"/>
    </location>
</feature>
<evidence type="ECO:0000256" key="1">
    <source>
        <dbReference type="ARBA" id="ARBA00004141"/>
    </source>
</evidence>
<keyword evidence="4 7" id="KW-1133">Transmembrane helix</keyword>
<comment type="caution">
    <text evidence="9">The sequence shown here is derived from an EMBL/GenBank/DDBJ whole genome shotgun (WGS) entry which is preliminary data.</text>
</comment>
<feature type="transmembrane region" description="Helical" evidence="7">
    <location>
        <begin position="94"/>
        <end position="113"/>
    </location>
</feature>
<organism evidence="9 10">
    <name type="scientific">Alkalilimnicola ehrlichii</name>
    <dbReference type="NCBI Taxonomy" id="351052"/>
    <lineage>
        <taxon>Bacteria</taxon>
        <taxon>Pseudomonadati</taxon>
        <taxon>Pseudomonadota</taxon>
        <taxon>Gammaproteobacteria</taxon>
        <taxon>Chromatiales</taxon>
        <taxon>Ectothiorhodospiraceae</taxon>
        <taxon>Alkalilimnicola</taxon>
    </lineage>
</organism>
<dbReference type="SUPFAM" id="SSF103473">
    <property type="entry name" value="MFS general substrate transporter"/>
    <property type="match status" value="1"/>
</dbReference>
<proteinExistence type="predicted"/>
<dbReference type="InterPro" id="IPR011701">
    <property type="entry name" value="MFS"/>
</dbReference>
<evidence type="ECO:0000256" key="4">
    <source>
        <dbReference type="ARBA" id="ARBA00022989"/>
    </source>
</evidence>